<reference evidence="1" key="1">
    <citation type="journal article" date="2014" name="Int. J. Syst. Evol. Microbiol.">
        <title>Complete genome sequence of Corynebacterium casei LMG S-19264T (=DSM 44701T), isolated from a smear-ripened cheese.</title>
        <authorList>
            <consortium name="US DOE Joint Genome Institute (JGI-PGF)"/>
            <person name="Walter F."/>
            <person name="Albersmeier A."/>
            <person name="Kalinowski J."/>
            <person name="Ruckert C."/>
        </authorList>
    </citation>
    <scope>NUCLEOTIDE SEQUENCE</scope>
    <source>
        <strain evidence="1">CGMCC 1.3617</strain>
    </source>
</reference>
<comment type="caution">
    <text evidence="1">The sequence shown here is derived from an EMBL/GenBank/DDBJ whole genome shotgun (WGS) entry which is preliminary data.</text>
</comment>
<dbReference type="Proteomes" id="UP000661507">
    <property type="component" value="Unassembled WGS sequence"/>
</dbReference>
<dbReference type="Gene3D" id="2.40.50.90">
    <property type="match status" value="1"/>
</dbReference>
<proteinExistence type="predicted"/>
<reference evidence="1" key="2">
    <citation type="submission" date="2020-09" db="EMBL/GenBank/DDBJ databases">
        <authorList>
            <person name="Sun Q."/>
            <person name="Zhou Y."/>
        </authorList>
    </citation>
    <scope>NUCLEOTIDE SEQUENCE</scope>
    <source>
        <strain evidence="1">CGMCC 1.3617</strain>
    </source>
</reference>
<sequence>MLERRRIFKGRKTRPRMRGAALLVTAAVAMPLLLALALPTNLFGSGPTNWQWHADASDIRIVDGETLALGERVVRLAGMAAPMRGEICRRADGENFDCGGASAAALMRLIGGRPVTCRIVGRDAFGRGVGQCEANGADLGRMLVGGGFAIATGSTMRTAEVTARHADRGLWANRAGMPQDWHGRD</sequence>
<keyword evidence="2" id="KW-1185">Reference proteome</keyword>
<dbReference type="InterPro" id="IPR035437">
    <property type="entry name" value="SNase_OB-fold_sf"/>
</dbReference>
<gene>
    <name evidence="1" type="ORF">GCM10011320_20180</name>
</gene>
<evidence type="ECO:0000313" key="1">
    <source>
        <dbReference type="EMBL" id="GGJ12936.1"/>
    </source>
</evidence>
<dbReference type="AlphaFoldDB" id="A0A917KHQ9"/>
<protein>
    <recommendedName>
        <fullName evidence="3">Thermonuclease family protein</fullName>
    </recommendedName>
</protein>
<name>A0A917KHQ9_9PROT</name>
<evidence type="ECO:0008006" key="3">
    <source>
        <dbReference type="Google" id="ProtNLM"/>
    </source>
</evidence>
<evidence type="ECO:0000313" key="2">
    <source>
        <dbReference type="Proteomes" id="UP000661507"/>
    </source>
</evidence>
<accession>A0A917KHQ9</accession>
<organism evidence="1 2">
    <name type="scientific">Neoroseomonas lacus</name>
    <dbReference type="NCBI Taxonomy" id="287609"/>
    <lineage>
        <taxon>Bacteria</taxon>
        <taxon>Pseudomonadati</taxon>
        <taxon>Pseudomonadota</taxon>
        <taxon>Alphaproteobacteria</taxon>
        <taxon>Acetobacterales</taxon>
        <taxon>Acetobacteraceae</taxon>
        <taxon>Neoroseomonas</taxon>
    </lineage>
</organism>
<dbReference type="SUPFAM" id="SSF50199">
    <property type="entry name" value="Staphylococcal nuclease"/>
    <property type="match status" value="1"/>
</dbReference>
<dbReference type="EMBL" id="BMKW01000004">
    <property type="protein sequence ID" value="GGJ12936.1"/>
    <property type="molecule type" value="Genomic_DNA"/>
</dbReference>